<feature type="domain" description="Myb-like" evidence="3">
    <location>
        <begin position="385"/>
        <end position="440"/>
    </location>
</feature>
<dbReference type="InterPro" id="IPR017930">
    <property type="entry name" value="Myb_dom"/>
</dbReference>
<dbReference type="VEuPathDB" id="AmoebaDB:NF0021980"/>
<proteinExistence type="predicted"/>
<dbReference type="VEuPathDB" id="AmoebaDB:NfTy_089360"/>
<keyword evidence="6" id="KW-1185">Reference proteome</keyword>
<feature type="domain" description="HTH myb-type" evidence="4">
    <location>
        <begin position="385"/>
        <end position="420"/>
    </location>
</feature>
<dbReference type="InterPro" id="IPR009057">
    <property type="entry name" value="Homeodomain-like_sf"/>
</dbReference>
<dbReference type="CDD" id="cd11660">
    <property type="entry name" value="SANT_TRF"/>
    <property type="match status" value="1"/>
</dbReference>
<dbReference type="RefSeq" id="XP_044559197.1">
    <property type="nucleotide sequence ID" value="XM_044710160.1"/>
</dbReference>
<evidence type="ECO:0000259" key="4">
    <source>
        <dbReference type="PROSITE" id="PS51294"/>
    </source>
</evidence>
<organism evidence="5 6">
    <name type="scientific">Naegleria fowleri</name>
    <name type="common">Brain eating amoeba</name>
    <dbReference type="NCBI Taxonomy" id="5763"/>
    <lineage>
        <taxon>Eukaryota</taxon>
        <taxon>Discoba</taxon>
        <taxon>Heterolobosea</taxon>
        <taxon>Tetramitia</taxon>
        <taxon>Eutetramitia</taxon>
        <taxon>Vahlkampfiidae</taxon>
        <taxon>Naegleria</taxon>
    </lineage>
</organism>
<dbReference type="PANTHER" id="PTHR46734">
    <property type="entry name" value="TELOMERIC REPEAT-BINDING FACTOR 1 TERF1"/>
    <property type="match status" value="1"/>
</dbReference>
<evidence type="ECO:0000256" key="2">
    <source>
        <dbReference type="SAM" id="MobiDB-lite"/>
    </source>
</evidence>
<evidence type="ECO:0000313" key="6">
    <source>
        <dbReference type="Proteomes" id="UP000444721"/>
    </source>
</evidence>
<feature type="region of interest" description="Disordered" evidence="2">
    <location>
        <begin position="285"/>
        <end position="388"/>
    </location>
</feature>
<dbReference type="GeneID" id="68113734"/>
<feature type="compositionally biased region" description="Polar residues" evidence="2">
    <location>
        <begin position="191"/>
        <end position="209"/>
    </location>
</feature>
<dbReference type="AlphaFoldDB" id="A0A6A5BKA3"/>
<dbReference type="Proteomes" id="UP000444721">
    <property type="component" value="Unassembled WGS sequence"/>
</dbReference>
<dbReference type="OrthoDB" id="608866at2759"/>
<feature type="region of interest" description="Disordered" evidence="2">
    <location>
        <begin position="188"/>
        <end position="227"/>
    </location>
</feature>
<name>A0A6A5BKA3_NAEFO</name>
<gene>
    <name evidence="5" type="ORF">FDP41_006516</name>
</gene>
<evidence type="ECO:0000259" key="3">
    <source>
        <dbReference type="PROSITE" id="PS50090"/>
    </source>
</evidence>
<evidence type="ECO:0008006" key="7">
    <source>
        <dbReference type="Google" id="ProtNLM"/>
    </source>
</evidence>
<accession>A0A6A5BKA3</accession>
<sequence>MTNPSNPQEQTDRHHHHQQELTASSSDEDSTESSLSVQINTLVIEYLLYRRIDSVVDELLKSLPFDTNSLNVKVRLVINMLNETSQQITNEQDLNDRLNLIETCVEKVISLIQNRKDDFARIFENASFTVLAYMKKLNKWWKAFKEESNYEERYSCLLSIVKYINILGNYIQPPKLYSILQDYEKHEQENQEQPSFVRTSPKKSITSTPRGGGGASSSESMNGHASARRTSISNLPIHSDSLEQFNEPCTAMALGNPVKEDTNLFIAKRKSEPVQKKLLTLALSEVGTPKKKQPRRLNERHSDAKKVKVNRELASDSEEEPPVKVPPKATVKQHLRSQQSPSKKQKGDTSTNVFEEYSDEEDTERVLFHKPAQKKPKKITSDSSKPRQKKVFWSEEEVDALLAGYKRFGGNWAKILATYKKMFNPVRDSLSLRDKYRNLVKYGYIEED</sequence>
<feature type="compositionally biased region" description="Polar residues" evidence="2">
    <location>
        <begin position="336"/>
        <end position="353"/>
    </location>
</feature>
<dbReference type="PROSITE" id="PS51294">
    <property type="entry name" value="HTH_MYB"/>
    <property type="match status" value="1"/>
</dbReference>
<dbReference type="InterPro" id="IPR001005">
    <property type="entry name" value="SANT/Myb"/>
</dbReference>
<dbReference type="PROSITE" id="PS50090">
    <property type="entry name" value="MYB_LIKE"/>
    <property type="match status" value="1"/>
</dbReference>
<keyword evidence="1" id="KW-0539">Nucleus</keyword>
<reference evidence="5 6" key="1">
    <citation type="journal article" date="2019" name="Sci. Rep.">
        <title>Nanopore sequencing improves the draft genome of the human pathogenic amoeba Naegleria fowleri.</title>
        <authorList>
            <person name="Liechti N."/>
            <person name="Schurch N."/>
            <person name="Bruggmann R."/>
            <person name="Wittwer M."/>
        </authorList>
    </citation>
    <scope>NUCLEOTIDE SEQUENCE [LARGE SCALE GENOMIC DNA]</scope>
    <source>
        <strain evidence="5 6">ATCC 30894</strain>
    </source>
</reference>
<dbReference type="Gene3D" id="1.10.246.220">
    <property type="match status" value="1"/>
</dbReference>
<dbReference type="InterPro" id="IPR052450">
    <property type="entry name" value="TRBD-Containing_Protein"/>
</dbReference>
<comment type="caution">
    <text evidence="5">The sequence shown here is derived from an EMBL/GenBank/DDBJ whole genome shotgun (WGS) entry which is preliminary data.</text>
</comment>
<dbReference type="SMART" id="SM00717">
    <property type="entry name" value="SANT"/>
    <property type="match status" value="1"/>
</dbReference>
<evidence type="ECO:0000256" key="1">
    <source>
        <dbReference type="ARBA" id="ARBA00023242"/>
    </source>
</evidence>
<dbReference type="SUPFAM" id="SSF46689">
    <property type="entry name" value="Homeodomain-like"/>
    <property type="match status" value="1"/>
</dbReference>
<dbReference type="VEuPathDB" id="AmoebaDB:FDP41_006516"/>
<dbReference type="EMBL" id="VFQX01000052">
    <property type="protein sequence ID" value="KAF0974484.1"/>
    <property type="molecule type" value="Genomic_DNA"/>
</dbReference>
<evidence type="ECO:0000313" key="5">
    <source>
        <dbReference type="EMBL" id="KAF0974484.1"/>
    </source>
</evidence>
<feature type="region of interest" description="Disordered" evidence="2">
    <location>
        <begin position="1"/>
        <end position="32"/>
    </location>
</feature>
<feature type="compositionally biased region" description="Basic and acidic residues" evidence="2">
    <location>
        <begin position="296"/>
        <end position="314"/>
    </location>
</feature>
<dbReference type="PANTHER" id="PTHR46734:SF1">
    <property type="entry name" value="TELOMERIC REPEAT-BINDING FACTOR 1"/>
    <property type="match status" value="1"/>
</dbReference>
<protein>
    <recommendedName>
        <fullName evidence="7">Myb-like domain-containing protein</fullName>
    </recommendedName>
</protein>
<dbReference type="Pfam" id="PF13921">
    <property type="entry name" value="Myb_DNA-bind_6"/>
    <property type="match status" value="1"/>
</dbReference>
<feature type="compositionally biased region" description="Polar residues" evidence="2">
    <location>
        <begin position="216"/>
        <end position="227"/>
    </location>
</feature>